<dbReference type="Proteomes" id="UP000638570">
    <property type="component" value="Unassembled WGS sequence"/>
</dbReference>
<dbReference type="EMBL" id="JAERTZ010000032">
    <property type="protein sequence ID" value="MBL1379277.1"/>
    <property type="molecule type" value="Genomic_DNA"/>
</dbReference>
<feature type="domain" description="ABC transporter" evidence="6">
    <location>
        <begin position="6"/>
        <end position="241"/>
    </location>
</feature>
<evidence type="ECO:0000256" key="5">
    <source>
        <dbReference type="ARBA" id="ARBA00037066"/>
    </source>
</evidence>
<dbReference type="SMART" id="SM00382">
    <property type="entry name" value="AAA"/>
    <property type="match status" value="1"/>
</dbReference>
<accession>A0ABS1QXL6</accession>
<evidence type="ECO:0000256" key="2">
    <source>
        <dbReference type="ARBA" id="ARBA00022741"/>
    </source>
</evidence>
<dbReference type="PANTHER" id="PTHR42794:SF1">
    <property type="entry name" value="HEMIN IMPORT ATP-BINDING PROTEIN HMUV"/>
    <property type="match status" value="1"/>
</dbReference>
<evidence type="ECO:0000259" key="6">
    <source>
        <dbReference type="PROSITE" id="PS50893"/>
    </source>
</evidence>
<comment type="caution">
    <text evidence="7">The sequence shown here is derived from an EMBL/GenBank/DDBJ whole genome shotgun (WGS) entry which is preliminary data.</text>
</comment>
<dbReference type="InterPro" id="IPR003593">
    <property type="entry name" value="AAA+_ATPase"/>
</dbReference>
<organism evidence="7 8">
    <name type="scientific">Zobellella iuensis</name>
    <dbReference type="NCBI Taxonomy" id="2803811"/>
    <lineage>
        <taxon>Bacteria</taxon>
        <taxon>Pseudomonadati</taxon>
        <taxon>Pseudomonadota</taxon>
        <taxon>Gammaproteobacteria</taxon>
        <taxon>Aeromonadales</taxon>
        <taxon>Aeromonadaceae</taxon>
        <taxon>Zobellella</taxon>
    </lineage>
</organism>
<dbReference type="Pfam" id="PF00005">
    <property type="entry name" value="ABC_tran"/>
    <property type="match status" value="1"/>
</dbReference>
<dbReference type="InterPro" id="IPR027417">
    <property type="entry name" value="P-loop_NTPase"/>
</dbReference>
<dbReference type="InterPro" id="IPR003439">
    <property type="entry name" value="ABC_transporter-like_ATP-bd"/>
</dbReference>
<keyword evidence="1" id="KW-0813">Transport</keyword>
<proteinExistence type="predicted"/>
<dbReference type="NCBIfam" id="NF010068">
    <property type="entry name" value="PRK13548.1"/>
    <property type="match status" value="1"/>
</dbReference>
<evidence type="ECO:0000256" key="3">
    <source>
        <dbReference type="ARBA" id="ARBA00022840"/>
    </source>
</evidence>
<evidence type="ECO:0000313" key="7">
    <source>
        <dbReference type="EMBL" id="MBL1379277.1"/>
    </source>
</evidence>
<gene>
    <name evidence="7" type="ORF">JKV55_18400</name>
</gene>
<keyword evidence="4" id="KW-1278">Translocase</keyword>
<dbReference type="Gene3D" id="3.40.50.300">
    <property type="entry name" value="P-loop containing nucleotide triphosphate hydrolases"/>
    <property type="match status" value="1"/>
</dbReference>
<dbReference type="PROSITE" id="PS50893">
    <property type="entry name" value="ABC_TRANSPORTER_2"/>
    <property type="match status" value="1"/>
</dbReference>
<name>A0ABS1QXL6_9GAMM</name>
<evidence type="ECO:0000256" key="1">
    <source>
        <dbReference type="ARBA" id="ARBA00022448"/>
    </source>
</evidence>
<dbReference type="SUPFAM" id="SSF52540">
    <property type="entry name" value="P-loop containing nucleoside triphosphate hydrolases"/>
    <property type="match status" value="1"/>
</dbReference>
<comment type="function">
    <text evidence="5">Part of the ABC transporter complex HmuTUV involved in hemin import. Responsible for energy coupling to the transport system.</text>
</comment>
<protein>
    <submittedName>
        <fullName evidence="7">Heme ABC transporter ATP-binding protein</fullName>
    </submittedName>
</protein>
<sequence>MKPTVLELRHLSLRLQGKPLLTDIHLRLHPGRVTVLLGPNGAGKSTLFKCIAGDLAADGGIELFGRPRPLWPRRELARRLAVLPQQSGLQFPFLAREVVAMGRIPHDSRQQQNDHIVEAAMDRARVWHLRDAPYPRLSGGERQRVHFARVLAQLQGEDIPKLLLLDEPTSALDLGQQHLLLQEGRRLAAEGCAVLVIVHDLNLAARYGDHLVLMREGRISCEGGAERVLTPDNVEHHFGYRAQWLQSPQGHRVLV</sequence>
<evidence type="ECO:0000313" key="8">
    <source>
        <dbReference type="Proteomes" id="UP000638570"/>
    </source>
</evidence>
<dbReference type="GO" id="GO:0005524">
    <property type="term" value="F:ATP binding"/>
    <property type="evidence" value="ECO:0007669"/>
    <property type="project" value="UniProtKB-KW"/>
</dbReference>
<keyword evidence="8" id="KW-1185">Reference proteome</keyword>
<dbReference type="CDD" id="cd03214">
    <property type="entry name" value="ABC_Iron-Siderophores_B12_Hemin"/>
    <property type="match status" value="1"/>
</dbReference>
<dbReference type="PANTHER" id="PTHR42794">
    <property type="entry name" value="HEMIN IMPORT ATP-BINDING PROTEIN HMUV"/>
    <property type="match status" value="1"/>
</dbReference>
<evidence type="ECO:0000256" key="4">
    <source>
        <dbReference type="ARBA" id="ARBA00022967"/>
    </source>
</evidence>
<reference evidence="8" key="1">
    <citation type="submission" date="2021-01" db="EMBL/GenBank/DDBJ databases">
        <title>Genome public.</title>
        <authorList>
            <person name="Liu C."/>
            <person name="Sun Q."/>
        </authorList>
    </citation>
    <scope>NUCLEOTIDE SEQUENCE [LARGE SCALE GENOMIC DNA]</scope>
    <source>
        <strain evidence="8">CGMCC 1.18722</strain>
    </source>
</reference>
<dbReference type="RefSeq" id="WP_202088450.1">
    <property type="nucleotide sequence ID" value="NZ_JAERTZ010000032.1"/>
</dbReference>
<keyword evidence="2" id="KW-0547">Nucleotide-binding</keyword>
<keyword evidence="3 7" id="KW-0067">ATP-binding</keyword>